<accession>L1IVB7</accession>
<dbReference type="PaxDb" id="55529-EKX39809"/>
<dbReference type="OrthoDB" id="341421at2759"/>
<dbReference type="CDD" id="cd10527">
    <property type="entry name" value="SET_LSMT"/>
    <property type="match status" value="1"/>
</dbReference>
<feature type="compositionally biased region" description="Low complexity" evidence="1">
    <location>
        <begin position="445"/>
        <end position="455"/>
    </location>
</feature>
<dbReference type="AlphaFoldDB" id="L1IVB7"/>
<evidence type="ECO:0000313" key="4">
    <source>
        <dbReference type="EnsemblProtists" id="EKX39809"/>
    </source>
</evidence>
<evidence type="ECO:0000313" key="3">
    <source>
        <dbReference type="EMBL" id="EKX39809.1"/>
    </source>
</evidence>
<gene>
    <name evidence="3" type="ORF">GUITHDRAFT_114060</name>
</gene>
<dbReference type="KEGG" id="gtt:GUITHDRAFT_114060"/>
<sequence length="476" mass="52546">MGGGAGLLHQRKVELGTRGAAEQGDAIRGIWALEQVEEGEVVMRLANSASFRISGDFIRQSSSLAEGVQALEASEGRLADDLLLTLYLASSRKKEGSFPFSEYVRSLPLEKPDLPIFWDSAELQTLPRMTMTLVEAMREEYEDYSSKIRKVTEALQVQVDDEDVKWGYAMVKSRALREKVVKGSSGQDVPETLERYCFPLADMFNHEPSAVPPPASDLLRQADVHRGPSVRGSVVGDHFEFTATRAIPAGSEVSWTYGQLTNEELLLRYGFVPSPPLHGDSRIGFSLPSSIFETSLQSLSKDRAGVTKELMERKRSLLQQLEVIETGDLKFDINLGAEPMLIRKEGLPVPMMLVSKIMCLCSGEELATVCLSTSDEACGRIDIDNEIRAVYEQMFGGDAGKQTPPPDLSRRARMAEEVQREERRVLATAVKLMEIKSQELEQELGSSKASSAGAGPKRGFGQGQQASKKIKKKNRQ</sequence>
<keyword evidence="5" id="KW-1185">Reference proteome</keyword>
<dbReference type="Gene3D" id="3.90.1410.10">
    <property type="entry name" value="set domain protein methyltransferase, domain 1"/>
    <property type="match status" value="1"/>
</dbReference>
<dbReference type="HOGENOM" id="CLU_574227_0_0_1"/>
<dbReference type="InterPro" id="IPR001214">
    <property type="entry name" value="SET_dom"/>
</dbReference>
<organism evidence="3">
    <name type="scientific">Guillardia theta (strain CCMP2712)</name>
    <name type="common">Cryptophyte</name>
    <dbReference type="NCBI Taxonomy" id="905079"/>
    <lineage>
        <taxon>Eukaryota</taxon>
        <taxon>Cryptophyceae</taxon>
        <taxon>Pyrenomonadales</taxon>
        <taxon>Geminigeraceae</taxon>
        <taxon>Guillardia</taxon>
    </lineage>
</organism>
<protein>
    <recommendedName>
        <fullName evidence="2">SET domain-containing protein</fullName>
    </recommendedName>
</protein>
<evidence type="ECO:0000256" key="1">
    <source>
        <dbReference type="SAM" id="MobiDB-lite"/>
    </source>
</evidence>
<name>L1IVB7_GUITC</name>
<dbReference type="RefSeq" id="XP_005826789.1">
    <property type="nucleotide sequence ID" value="XM_005826732.1"/>
</dbReference>
<evidence type="ECO:0000259" key="2">
    <source>
        <dbReference type="PROSITE" id="PS50280"/>
    </source>
</evidence>
<feature type="region of interest" description="Disordered" evidence="1">
    <location>
        <begin position="441"/>
        <end position="476"/>
    </location>
</feature>
<dbReference type="STRING" id="905079.L1IVB7"/>
<dbReference type="EMBL" id="JH993036">
    <property type="protein sequence ID" value="EKX39809.1"/>
    <property type="molecule type" value="Genomic_DNA"/>
</dbReference>
<dbReference type="Proteomes" id="UP000011087">
    <property type="component" value="Unassembled WGS sequence"/>
</dbReference>
<dbReference type="PANTHER" id="PTHR13271">
    <property type="entry name" value="UNCHARACTERIZED PUTATIVE METHYLTRANSFERASE"/>
    <property type="match status" value="1"/>
</dbReference>
<feature type="domain" description="SET" evidence="2">
    <location>
        <begin position="11"/>
        <end position="258"/>
    </location>
</feature>
<dbReference type="EnsemblProtists" id="EKX39809">
    <property type="protein sequence ID" value="EKX39809"/>
    <property type="gene ID" value="GUITHDRAFT_114060"/>
</dbReference>
<dbReference type="PROSITE" id="PS50280">
    <property type="entry name" value="SET"/>
    <property type="match status" value="1"/>
</dbReference>
<evidence type="ECO:0000313" key="5">
    <source>
        <dbReference type="Proteomes" id="UP000011087"/>
    </source>
</evidence>
<dbReference type="OMA" id="DARRCMV"/>
<dbReference type="GeneID" id="17296531"/>
<reference evidence="3 5" key="1">
    <citation type="journal article" date="2012" name="Nature">
        <title>Algal genomes reveal evolutionary mosaicism and the fate of nucleomorphs.</title>
        <authorList>
            <consortium name="DOE Joint Genome Institute"/>
            <person name="Curtis B.A."/>
            <person name="Tanifuji G."/>
            <person name="Burki F."/>
            <person name="Gruber A."/>
            <person name="Irimia M."/>
            <person name="Maruyama S."/>
            <person name="Arias M.C."/>
            <person name="Ball S.G."/>
            <person name="Gile G.H."/>
            <person name="Hirakawa Y."/>
            <person name="Hopkins J.F."/>
            <person name="Kuo A."/>
            <person name="Rensing S.A."/>
            <person name="Schmutz J."/>
            <person name="Symeonidi A."/>
            <person name="Elias M."/>
            <person name="Eveleigh R.J."/>
            <person name="Herman E.K."/>
            <person name="Klute M.J."/>
            <person name="Nakayama T."/>
            <person name="Obornik M."/>
            <person name="Reyes-Prieto A."/>
            <person name="Armbrust E.V."/>
            <person name="Aves S.J."/>
            <person name="Beiko R.G."/>
            <person name="Coutinho P."/>
            <person name="Dacks J.B."/>
            <person name="Durnford D.G."/>
            <person name="Fast N.M."/>
            <person name="Green B.R."/>
            <person name="Grisdale C.J."/>
            <person name="Hempel F."/>
            <person name="Henrissat B."/>
            <person name="Hoppner M.P."/>
            <person name="Ishida K."/>
            <person name="Kim E."/>
            <person name="Koreny L."/>
            <person name="Kroth P.G."/>
            <person name="Liu Y."/>
            <person name="Malik S.B."/>
            <person name="Maier U.G."/>
            <person name="McRose D."/>
            <person name="Mock T."/>
            <person name="Neilson J.A."/>
            <person name="Onodera N.T."/>
            <person name="Poole A.M."/>
            <person name="Pritham E.J."/>
            <person name="Richards T.A."/>
            <person name="Rocap G."/>
            <person name="Roy S.W."/>
            <person name="Sarai C."/>
            <person name="Schaack S."/>
            <person name="Shirato S."/>
            <person name="Slamovits C.H."/>
            <person name="Spencer D.F."/>
            <person name="Suzuki S."/>
            <person name="Worden A.Z."/>
            <person name="Zauner S."/>
            <person name="Barry K."/>
            <person name="Bell C."/>
            <person name="Bharti A.K."/>
            <person name="Crow J.A."/>
            <person name="Grimwood J."/>
            <person name="Kramer R."/>
            <person name="Lindquist E."/>
            <person name="Lucas S."/>
            <person name="Salamov A."/>
            <person name="McFadden G.I."/>
            <person name="Lane C.E."/>
            <person name="Keeling P.J."/>
            <person name="Gray M.W."/>
            <person name="Grigoriev I.V."/>
            <person name="Archibald J.M."/>
        </authorList>
    </citation>
    <scope>NUCLEOTIDE SEQUENCE</scope>
    <source>
        <strain evidence="3 5">CCMP2712</strain>
    </source>
</reference>
<reference evidence="4" key="3">
    <citation type="submission" date="2016-03" db="UniProtKB">
        <authorList>
            <consortium name="EnsemblProtists"/>
        </authorList>
    </citation>
    <scope>IDENTIFICATION</scope>
</reference>
<dbReference type="InterPro" id="IPR050600">
    <property type="entry name" value="SETD3_SETD6_MTase"/>
</dbReference>
<dbReference type="SUPFAM" id="SSF82199">
    <property type="entry name" value="SET domain"/>
    <property type="match status" value="1"/>
</dbReference>
<reference evidence="5" key="2">
    <citation type="submission" date="2012-11" db="EMBL/GenBank/DDBJ databases">
        <authorList>
            <person name="Kuo A."/>
            <person name="Curtis B.A."/>
            <person name="Tanifuji G."/>
            <person name="Burki F."/>
            <person name="Gruber A."/>
            <person name="Irimia M."/>
            <person name="Maruyama S."/>
            <person name="Arias M.C."/>
            <person name="Ball S.G."/>
            <person name="Gile G.H."/>
            <person name="Hirakawa Y."/>
            <person name="Hopkins J.F."/>
            <person name="Rensing S.A."/>
            <person name="Schmutz J."/>
            <person name="Symeonidi A."/>
            <person name="Elias M."/>
            <person name="Eveleigh R.J."/>
            <person name="Herman E.K."/>
            <person name="Klute M.J."/>
            <person name="Nakayama T."/>
            <person name="Obornik M."/>
            <person name="Reyes-Prieto A."/>
            <person name="Armbrust E.V."/>
            <person name="Aves S.J."/>
            <person name="Beiko R.G."/>
            <person name="Coutinho P."/>
            <person name="Dacks J.B."/>
            <person name="Durnford D.G."/>
            <person name="Fast N.M."/>
            <person name="Green B.R."/>
            <person name="Grisdale C."/>
            <person name="Hempe F."/>
            <person name="Henrissat B."/>
            <person name="Hoppner M.P."/>
            <person name="Ishida K.-I."/>
            <person name="Kim E."/>
            <person name="Koreny L."/>
            <person name="Kroth P.G."/>
            <person name="Liu Y."/>
            <person name="Malik S.-B."/>
            <person name="Maier U.G."/>
            <person name="McRose D."/>
            <person name="Mock T."/>
            <person name="Neilson J.A."/>
            <person name="Onodera N.T."/>
            <person name="Poole A.M."/>
            <person name="Pritham E.J."/>
            <person name="Richards T.A."/>
            <person name="Rocap G."/>
            <person name="Roy S.W."/>
            <person name="Sarai C."/>
            <person name="Schaack S."/>
            <person name="Shirato S."/>
            <person name="Slamovits C.H."/>
            <person name="Spencer D.F."/>
            <person name="Suzuki S."/>
            <person name="Worden A.Z."/>
            <person name="Zauner S."/>
            <person name="Barry K."/>
            <person name="Bell C."/>
            <person name="Bharti A.K."/>
            <person name="Crow J.A."/>
            <person name="Grimwood J."/>
            <person name="Kramer R."/>
            <person name="Lindquist E."/>
            <person name="Lucas S."/>
            <person name="Salamov A."/>
            <person name="McFadden G.I."/>
            <person name="Lane C.E."/>
            <person name="Keeling P.J."/>
            <person name="Gray M.W."/>
            <person name="Grigoriev I.V."/>
            <person name="Archibald J.M."/>
        </authorList>
    </citation>
    <scope>NUCLEOTIDE SEQUENCE</scope>
    <source>
        <strain evidence="5">CCMP2712</strain>
    </source>
</reference>
<dbReference type="InterPro" id="IPR046341">
    <property type="entry name" value="SET_dom_sf"/>
</dbReference>
<dbReference type="GO" id="GO:0016279">
    <property type="term" value="F:protein-lysine N-methyltransferase activity"/>
    <property type="evidence" value="ECO:0007669"/>
    <property type="project" value="TreeGrafter"/>
</dbReference>
<proteinExistence type="predicted"/>
<dbReference type="eggNOG" id="ENOG502SVWY">
    <property type="taxonomic scope" value="Eukaryota"/>
</dbReference>